<dbReference type="EC" id="4.1.1.48" evidence="8"/>
<dbReference type="EMBL" id="JBDIML010000002">
    <property type="protein sequence ID" value="MEN2767055.1"/>
    <property type="molecule type" value="Genomic_DNA"/>
</dbReference>
<evidence type="ECO:0000256" key="6">
    <source>
        <dbReference type="ARBA" id="ARBA00023141"/>
    </source>
</evidence>
<dbReference type="Pfam" id="PF00218">
    <property type="entry name" value="IGPS"/>
    <property type="match status" value="1"/>
</dbReference>
<evidence type="ECO:0000256" key="3">
    <source>
        <dbReference type="ARBA" id="ARBA00022605"/>
    </source>
</evidence>
<evidence type="ECO:0000256" key="5">
    <source>
        <dbReference type="ARBA" id="ARBA00022822"/>
    </source>
</evidence>
<comment type="catalytic activity">
    <reaction evidence="1 8">
        <text>1-(2-carboxyphenylamino)-1-deoxy-D-ribulose 5-phosphate + H(+) = (1S,2R)-1-C-(indol-3-yl)glycerol 3-phosphate + CO2 + H2O</text>
        <dbReference type="Rhea" id="RHEA:23476"/>
        <dbReference type="ChEBI" id="CHEBI:15377"/>
        <dbReference type="ChEBI" id="CHEBI:15378"/>
        <dbReference type="ChEBI" id="CHEBI:16526"/>
        <dbReference type="ChEBI" id="CHEBI:58613"/>
        <dbReference type="ChEBI" id="CHEBI:58866"/>
        <dbReference type="EC" id="4.1.1.48"/>
    </reaction>
</comment>
<comment type="similarity">
    <text evidence="8">Belongs to the TrpC family.</text>
</comment>
<dbReference type="Proteomes" id="UP001444625">
    <property type="component" value="Unassembled WGS sequence"/>
</dbReference>
<keyword evidence="6 8" id="KW-0057">Aromatic amino acid biosynthesis</keyword>
<dbReference type="InterPro" id="IPR013785">
    <property type="entry name" value="Aldolase_TIM"/>
</dbReference>
<dbReference type="RefSeq" id="WP_345824516.1">
    <property type="nucleotide sequence ID" value="NZ_JBDIML010000002.1"/>
</dbReference>
<evidence type="ECO:0000313" key="10">
    <source>
        <dbReference type="EMBL" id="MEN2767055.1"/>
    </source>
</evidence>
<evidence type="ECO:0000256" key="8">
    <source>
        <dbReference type="HAMAP-Rule" id="MF_00134"/>
    </source>
</evidence>
<keyword evidence="3 8" id="KW-0028">Amino-acid biosynthesis</keyword>
<evidence type="ECO:0000313" key="11">
    <source>
        <dbReference type="Proteomes" id="UP001444625"/>
    </source>
</evidence>
<dbReference type="GO" id="GO:0004425">
    <property type="term" value="F:indole-3-glycerol-phosphate synthase activity"/>
    <property type="evidence" value="ECO:0007669"/>
    <property type="project" value="UniProtKB-EC"/>
</dbReference>
<keyword evidence="7 8" id="KW-0456">Lyase</keyword>
<dbReference type="PROSITE" id="PS00614">
    <property type="entry name" value="IGPS"/>
    <property type="match status" value="1"/>
</dbReference>
<organism evidence="10 11">
    <name type="scientific">Ornithinibacillus xuwenensis</name>
    <dbReference type="NCBI Taxonomy" id="3144668"/>
    <lineage>
        <taxon>Bacteria</taxon>
        <taxon>Bacillati</taxon>
        <taxon>Bacillota</taxon>
        <taxon>Bacilli</taxon>
        <taxon>Bacillales</taxon>
        <taxon>Bacillaceae</taxon>
        <taxon>Ornithinibacillus</taxon>
    </lineage>
</organism>
<dbReference type="HAMAP" id="MF_00134_B">
    <property type="entry name" value="IGPS_B"/>
    <property type="match status" value="1"/>
</dbReference>
<evidence type="ECO:0000259" key="9">
    <source>
        <dbReference type="Pfam" id="PF00218"/>
    </source>
</evidence>
<comment type="caution">
    <text evidence="10">The sequence shown here is derived from an EMBL/GenBank/DDBJ whole genome shotgun (WGS) entry which is preliminary data.</text>
</comment>
<comment type="pathway">
    <text evidence="2 8">Amino-acid biosynthesis; L-tryptophan biosynthesis; L-tryptophan from chorismate: step 4/5.</text>
</comment>
<sequence>MMTILDDILKVKEKEVASIKADGVTFPNNDYQPRSLYDSFMKNNQLNVIAEIKRASPSKGDILTKVNPAEQASKYTSAGAGAISVLTDSPFFKGSIQDLQAVRHVVDIPILCKDFIIDTVQIDRAKACGTDVILLIAAALPKAKLIELYFYAKYQELEVLLEVHNQEELQLALEMDAKIIGINNRDLKTFQVSLSVTEKLAKQVNTNEVLLISESGIVTKADAKRAAHAGAKGILVGETLMRSTDINATMRELTIELGGEKE</sequence>
<accession>A0ABU9XFK5</accession>
<name>A0ABU9XFK5_9BACI</name>
<dbReference type="PANTHER" id="PTHR22854">
    <property type="entry name" value="TRYPTOPHAN BIOSYNTHESIS PROTEIN"/>
    <property type="match status" value="1"/>
</dbReference>
<feature type="domain" description="Indole-3-glycerol phosphate synthase" evidence="9">
    <location>
        <begin position="6"/>
        <end position="253"/>
    </location>
</feature>
<gene>
    <name evidence="8 10" type="primary">trpC</name>
    <name evidence="10" type="ORF">ABC228_07640</name>
</gene>
<dbReference type="InterPro" id="IPR045186">
    <property type="entry name" value="Indole-3-glycerol_P_synth"/>
</dbReference>
<evidence type="ECO:0000256" key="7">
    <source>
        <dbReference type="ARBA" id="ARBA00023239"/>
    </source>
</evidence>
<dbReference type="InterPro" id="IPR001468">
    <property type="entry name" value="Indole-3-GlycerolPSynthase_CS"/>
</dbReference>
<keyword evidence="5 8" id="KW-0822">Tryptophan biosynthesis</keyword>
<dbReference type="NCBIfam" id="NF001377">
    <property type="entry name" value="PRK00278.2-4"/>
    <property type="match status" value="1"/>
</dbReference>
<protein>
    <recommendedName>
        <fullName evidence="8">Indole-3-glycerol phosphate synthase</fullName>
        <shortName evidence="8">IGPS</shortName>
        <ecNumber evidence="8">4.1.1.48</ecNumber>
    </recommendedName>
</protein>
<evidence type="ECO:0000256" key="2">
    <source>
        <dbReference type="ARBA" id="ARBA00004696"/>
    </source>
</evidence>
<keyword evidence="4 8" id="KW-0210">Decarboxylase</keyword>
<dbReference type="CDD" id="cd00331">
    <property type="entry name" value="IGPS"/>
    <property type="match status" value="1"/>
</dbReference>
<dbReference type="Gene3D" id="3.20.20.70">
    <property type="entry name" value="Aldolase class I"/>
    <property type="match status" value="1"/>
</dbReference>
<keyword evidence="11" id="KW-1185">Reference proteome</keyword>
<reference evidence="10 11" key="1">
    <citation type="submission" date="2024-05" db="EMBL/GenBank/DDBJ databases">
        <authorList>
            <person name="Haq I."/>
            <person name="Ullah Z."/>
            <person name="Ahmad R."/>
            <person name="Li M."/>
            <person name="Tong Y."/>
        </authorList>
    </citation>
    <scope>NUCLEOTIDE SEQUENCE [LARGE SCALE GENOMIC DNA]</scope>
    <source>
        <strain evidence="10 11">16A2E</strain>
    </source>
</reference>
<dbReference type="NCBIfam" id="NF001371">
    <property type="entry name" value="PRK00278.1-3"/>
    <property type="match status" value="1"/>
</dbReference>
<evidence type="ECO:0000256" key="1">
    <source>
        <dbReference type="ARBA" id="ARBA00001633"/>
    </source>
</evidence>
<proteinExistence type="inferred from homology"/>
<dbReference type="PANTHER" id="PTHR22854:SF2">
    <property type="entry name" value="INDOLE-3-GLYCEROL-PHOSPHATE SYNTHASE"/>
    <property type="match status" value="1"/>
</dbReference>
<dbReference type="SUPFAM" id="SSF51366">
    <property type="entry name" value="Ribulose-phoshate binding barrel"/>
    <property type="match status" value="1"/>
</dbReference>
<evidence type="ECO:0000256" key="4">
    <source>
        <dbReference type="ARBA" id="ARBA00022793"/>
    </source>
</evidence>
<dbReference type="InterPro" id="IPR011060">
    <property type="entry name" value="RibuloseP-bd_barrel"/>
</dbReference>
<dbReference type="InterPro" id="IPR013798">
    <property type="entry name" value="Indole-3-glycerol_P_synth_dom"/>
</dbReference>